<evidence type="ECO:0000313" key="1">
    <source>
        <dbReference type="EMBL" id="MBH9576982.1"/>
    </source>
</evidence>
<protein>
    <submittedName>
        <fullName evidence="1">Transporter substrate-binding domain-containing protein</fullName>
    </submittedName>
</protein>
<dbReference type="EMBL" id="JAEDAK010000005">
    <property type="protein sequence ID" value="MBH9576982.1"/>
    <property type="molecule type" value="Genomic_DNA"/>
</dbReference>
<evidence type="ECO:0000313" key="2">
    <source>
        <dbReference type="Proteomes" id="UP000613266"/>
    </source>
</evidence>
<name>A0A931J630_9BURK</name>
<dbReference type="Proteomes" id="UP000613266">
    <property type="component" value="Unassembled WGS sequence"/>
</dbReference>
<comment type="caution">
    <text evidence="1">The sequence shown here is derived from an EMBL/GenBank/DDBJ whole genome shotgun (WGS) entry which is preliminary data.</text>
</comment>
<dbReference type="AlphaFoldDB" id="A0A931J630"/>
<gene>
    <name evidence="1" type="ORF">I7X39_08700</name>
</gene>
<organism evidence="1 2">
    <name type="scientific">Inhella proteolytica</name>
    <dbReference type="NCBI Taxonomy" id="2795029"/>
    <lineage>
        <taxon>Bacteria</taxon>
        <taxon>Pseudomonadati</taxon>
        <taxon>Pseudomonadota</taxon>
        <taxon>Betaproteobacteria</taxon>
        <taxon>Burkholderiales</taxon>
        <taxon>Sphaerotilaceae</taxon>
        <taxon>Inhella</taxon>
    </lineage>
</organism>
<dbReference type="SUPFAM" id="SSF53850">
    <property type="entry name" value="Periplasmic binding protein-like II"/>
    <property type="match status" value="1"/>
</dbReference>
<reference evidence="1" key="1">
    <citation type="submission" date="2020-12" db="EMBL/GenBank/DDBJ databases">
        <title>The genome sequence of Inhella sp. 1Y17.</title>
        <authorList>
            <person name="Liu Y."/>
        </authorList>
    </citation>
    <scope>NUCLEOTIDE SEQUENCE</scope>
    <source>
        <strain evidence="1">1Y17</strain>
    </source>
</reference>
<keyword evidence="2" id="KW-1185">Reference proteome</keyword>
<accession>A0A931J630</accession>
<dbReference type="RefSeq" id="WP_198110688.1">
    <property type="nucleotide sequence ID" value="NZ_JAEDAK010000005.1"/>
</dbReference>
<proteinExistence type="predicted"/>
<dbReference type="Gene3D" id="3.40.190.10">
    <property type="entry name" value="Periplasmic binding protein-like II"/>
    <property type="match status" value="2"/>
</dbReference>
<sequence length="228" mass="25235">MRVSWWGCGALLAALMDPAAGQTLLRGGTPEGLPGYALGPQGELRVESPQKAALLQCVEQALNVRIVWSAYPTRRVLQMVAEQQLDLAFPMGFNEERAARLLQSEPGWDNPDVWVSLKPIQVQDKRLRLGARLGSPQHDDHQGQGYARVVGAVTYEELAKLLLRDMVDAVILPRSLFEDMNAIWPAGYQLSEGKPRRSGFYLAKSDPRQLAVPLDQAIRRCRGVGKPV</sequence>